<dbReference type="SUPFAM" id="SSF53756">
    <property type="entry name" value="UDP-Glycosyltransferase/glycogen phosphorylase"/>
    <property type="match status" value="1"/>
</dbReference>
<dbReference type="RefSeq" id="WP_170839559.1">
    <property type="nucleotide sequence ID" value="NZ_FMDN01000024.1"/>
</dbReference>
<evidence type="ECO:0000313" key="2">
    <source>
        <dbReference type="Proteomes" id="UP000199408"/>
    </source>
</evidence>
<evidence type="ECO:0000313" key="1">
    <source>
        <dbReference type="EMBL" id="SCG66940.1"/>
    </source>
</evidence>
<dbReference type="STRING" id="47864.GA0070560_12443"/>
<accession>A0A1C5J8P0</accession>
<dbReference type="AlphaFoldDB" id="A0A1C5J8P0"/>
<keyword evidence="1" id="KW-0808">Transferase</keyword>
<gene>
    <name evidence="1" type="ORF">GA0070560_12443</name>
</gene>
<dbReference type="PANTHER" id="PTHR12526:SF600">
    <property type="entry name" value="GLYCOSYL TRANSFERASE GROUP 1"/>
    <property type="match status" value="1"/>
</dbReference>
<name>A0A1C5J8P0_9ACTN</name>
<keyword evidence="2" id="KW-1185">Reference proteome</keyword>
<dbReference type="EMBL" id="FMDN01000024">
    <property type="protein sequence ID" value="SCG66940.1"/>
    <property type="molecule type" value="Genomic_DNA"/>
</dbReference>
<dbReference type="Proteomes" id="UP000199408">
    <property type="component" value="Unassembled WGS sequence"/>
</dbReference>
<organism evidence="1 2">
    <name type="scientific">Micromonospora halophytica</name>
    <dbReference type="NCBI Taxonomy" id="47864"/>
    <lineage>
        <taxon>Bacteria</taxon>
        <taxon>Bacillati</taxon>
        <taxon>Actinomycetota</taxon>
        <taxon>Actinomycetes</taxon>
        <taxon>Micromonosporales</taxon>
        <taxon>Micromonosporaceae</taxon>
        <taxon>Micromonospora</taxon>
    </lineage>
</organism>
<dbReference type="Pfam" id="PF13692">
    <property type="entry name" value="Glyco_trans_1_4"/>
    <property type="match status" value="1"/>
</dbReference>
<dbReference type="Gene3D" id="3.40.50.2000">
    <property type="entry name" value="Glycogen Phosphorylase B"/>
    <property type="match status" value="2"/>
</dbReference>
<dbReference type="PANTHER" id="PTHR12526">
    <property type="entry name" value="GLYCOSYLTRANSFERASE"/>
    <property type="match status" value="1"/>
</dbReference>
<dbReference type="GO" id="GO:0016757">
    <property type="term" value="F:glycosyltransferase activity"/>
    <property type="evidence" value="ECO:0007669"/>
    <property type="project" value="TreeGrafter"/>
</dbReference>
<sequence length="386" mass="42813">MKILFVAPWIPSKIRPRSLALLEILAKEHQIRFLGLTSSDEEVRQARELPVESTVLVPRSRVTSMLRCATALPTGTSLQQAYADVPQLSTALASELRQWRPDVVHLNVFRTVHLVERCAPVPVIVDLDEFRSEYYSQLARTAGPKWKLVGRIEAPRMQAREDALVANHVPLMVSAPFEPGEERPNTYVVRSPYDHPEDATPRATEPRVLFVGRLTYEANVDGLLWFLKNCWPEVKKRVPNAVLDIVGTNPPASVQAFRGSGVEIHANVPDVAPYYPRASAAIVPVWRGTGVQMKLIQALAAGVPTVTTPEVARRAGVRHDHEVVVGADAQAWVNELSRVLTDPAGGRRLAAAGRRWAVDFHSSNAVREQLAKAYAAVWPGPDQFRR</sequence>
<protein>
    <submittedName>
        <fullName evidence="1">Glycosyltransferase involved in cell wall bisynthesis</fullName>
    </submittedName>
</protein>
<reference evidence="2" key="1">
    <citation type="submission" date="2016-06" db="EMBL/GenBank/DDBJ databases">
        <authorList>
            <person name="Varghese N."/>
        </authorList>
    </citation>
    <scope>NUCLEOTIDE SEQUENCE [LARGE SCALE GENOMIC DNA]</scope>
    <source>
        <strain evidence="2">DSM 43171</strain>
    </source>
</reference>
<dbReference type="CDD" id="cd03801">
    <property type="entry name" value="GT4_PimA-like"/>
    <property type="match status" value="1"/>
</dbReference>
<proteinExistence type="predicted"/>